<evidence type="ECO:0000259" key="2">
    <source>
        <dbReference type="Pfam" id="PF05970"/>
    </source>
</evidence>
<proteinExistence type="inferred from homology"/>
<dbReference type="Pfam" id="PF05970">
    <property type="entry name" value="PIF1"/>
    <property type="match status" value="1"/>
</dbReference>
<protein>
    <recommendedName>
        <fullName evidence="1">ATP-dependent DNA helicase</fullName>
        <ecNumber evidence="1">5.6.2.3</ecNumber>
    </recommendedName>
</protein>
<gene>
    <name evidence="3" type="ORF">K466DRAFT_507926</name>
</gene>
<dbReference type="GO" id="GO:0016887">
    <property type="term" value="F:ATP hydrolysis activity"/>
    <property type="evidence" value="ECO:0007669"/>
    <property type="project" value="RHEA"/>
</dbReference>
<dbReference type="Proteomes" id="UP000308197">
    <property type="component" value="Unassembled WGS sequence"/>
</dbReference>
<feature type="non-terminal residue" evidence="3">
    <location>
        <position position="177"/>
    </location>
</feature>
<keyword evidence="1" id="KW-0547">Nucleotide-binding</keyword>
<keyword evidence="1" id="KW-0233">DNA recombination</keyword>
<dbReference type="Gene3D" id="3.40.50.300">
    <property type="entry name" value="P-loop containing nucleotide triphosphate hydrolases"/>
    <property type="match status" value="1"/>
</dbReference>
<dbReference type="GO" id="GO:0006281">
    <property type="term" value="P:DNA repair"/>
    <property type="evidence" value="ECO:0007669"/>
    <property type="project" value="UniProtKB-KW"/>
</dbReference>
<accession>A0A5C3NMM9</accession>
<keyword evidence="1" id="KW-0378">Hydrolase</keyword>
<dbReference type="STRING" id="1314778.A0A5C3NMM9"/>
<organism evidence="3 4">
    <name type="scientific">Polyporus arcularius HHB13444</name>
    <dbReference type="NCBI Taxonomy" id="1314778"/>
    <lineage>
        <taxon>Eukaryota</taxon>
        <taxon>Fungi</taxon>
        <taxon>Dikarya</taxon>
        <taxon>Basidiomycota</taxon>
        <taxon>Agaricomycotina</taxon>
        <taxon>Agaricomycetes</taxon>
        <taxon>Polyporales</taxon>
        <taxon>Polyporaceae</taxon>
        <taxon>Polyporus</taxon>
    </lineage>
</organism>
<keyword evidence="1" id="KW-0347">Helicase</keyword>
<sequence length="177" mass="19425">MDNPSQEDVYDYGLHLINEILFRWNKSLADFPPMPLPQHPWAAVVNNPLLQQELNYDPTVLADMVDTNRQKFNPEQAAAFASVMHSIDHNEGKTFFLHSAGGCGKTFVCNTIAAAVRSQRRVALTVASSGIASLLLVGGRTAHSRFKIPIPIHGDSTCPIKKTDDMAEVLNETGVVI</sequence>
<dbReference type="GO" id="GO:0043139">
    <property type="term" value="F:5'-3' DNA helicase activity"/>
    <property type="evidence" value="ECO:0007669"/>
    <property type="project" value="UniProtKB-EC"/>
</dbReference>
<dbReference type="InterPro" id="IPR010285">
    <property type="entry name" value="DNA_helicase_pif1-like_DEAD"/>
</dbReference>
<dbReference type="PANTHER" id="PTHR10492:SF57">
    <property type="entry name" value="ATP-DEPENDENT DNA HELICASE"/>
    <property type="match status" value="1"/>
</dbReference>
<comment type="similarity">
    <text evidence="1">Belongs to the helicase family.</text>
</comment>
<evidence type="ECO:0000313" key="3">
    <source>
        <dbReference type="EMBL" id="TFK77957.1"/>
    </source>
</evidence>
<reference evidence="3 4" key="1">
    <citation type="journal article" date="2019" name="Nat. Ecol. Evol.">
        <title>Megaphylogeny resolves global patterns of mushroom evolution.</title>
        <authorList>
            <person name="Varga T."/>
            <person name="Krizsan K."/>
            <person name="Foldi C."/>
            <person name="Dima B."/>
            <person name="Sanchez-Garcia M."/>
            <person name="Sanchez-Ramirez S."/>
            <person name="Szollosi G.J."/>
            <person name="Szarkandi J.G."/>
            <person name="Papp V."/>
            <person name="Albert L."/>
            <person name="Andreopoulos W."/>
            <person name="Angelini C."/>
            <person name="Antonin V."/>
            <person name="Barry K.W."/>
            <person name="Bougher N.L."/>
            <person name="Buchanan P."/>
            <person name="Buyck B."/>
            <person name="Bense V."/>
            <person name="Catcheside P."/>
            <person name="Chovatia M."/>
            <person name="Cooper J."/>
            <person name="Damon W."/>
            <person name="Desjardin D."/>
            <person name="Finy P."/>
            <person name="Geml J."/>
            <person name="Haridas S."/>
            <person name="Hughes K."/>
            <person name="Justo A."/>
            <person name="Karasinski D."/>
            <person name="Kautmanova I."/>
            <person name="Kiss B."/>
            <person name="Kocsube S."/>
            <person name="Kotiranta H."/>
            <person name="LaButti K.M."/>
            <person name="Lechner B.E."/>
            <person name="Liimatainen K."/>
            <person name="Lipzen A."/>
            <person name="Lukacs Z."/>
            <person name="Mihaltcheva S."/>
            <person name="Morgado L.N."/>
            <person name="Niskanen T."/>
            <person name="Noordeloos M.E."/>
            <person name="Ohm R.A."/>
            <person name="Ortiz-Santana B."/>
            <person name="Ovrebo C."/>
            <person name="Racz N."/>
            <person name="Riley R."/>
            <person name="Savchenko A."/>
            <person name="Shiryaev A."/>
            <person name="Soop K."/>
            <person name="Spirin V."/>
            <person name="Szebenyi C."/>
            <person name="Tomsovsky M."/>
            <person name="Tulloss R.E."/>
            <person name="Uehling J."/>
            <person name="Grigoriev I.V."/>
            <person name="Vagvolgyi C."/>
            <person name="Papp T."/>
            <person name="Martin F.M."/>
            <person name="Miettinen O."/>
            <person name="Hibbett D.S."/>
            <person name="Nagy L.G."/>
        </authorList>
    </citation>
    <scope>NUCLEOTIDE SEQUENCE [LARGE SCALE GENOMIC DNA]</scope>
    <source>
        <strain evidence="3 4">HHB13444</strain>
    </source>
</reference>
<dbReference type="GO" id="GO:0000723">
    <property type="term" value="P:telomere maintenance"/>
    <property type="evidence" value="ECO:0007669"/>
    <property type="project" value="InterPro"/>
</dbReference>
<comment type="cofactor">
    <cofactor evidence="1">
        <name>Mg(2+)</name>
        <dbReference type="ChEBI" id="CHEBI:18420"/>
    </cofactor>
</comment>
<dbReference type="InterPro" id="IPR027417">
    <property type="entry name" value="P-loop_NTPase"/>
</dbReference>
<keyword evidence="1" id="KW-0234">DNA repair</keyword>
<dbReference type="GO" id="GO:0006310">
    <property type="term" value="P:DNA recombination"/>
    <property type="evidence" value="ECO:0007669"/>
    <property type="project" value="UniProtKB-KW"/>
</dbReference>
<dbReference type="PANTHER" id="PTHR10492">
    <property type="match status" value="1"/>
</dbReference>
<dbReference type="EMBL" id="ML212952">
    <property type="protein sequence ID" value="TFK77957.1"/>
    <property type="molecule type" value="Genomic_DNA"/>
</dbReference>
<evidence type="ECO:0000313" key="4">
    <source>
        <dbReference type="Proteomes" id="UP000308197"/>
    </source>
</evidence>
<keyword evidence="1" id="KW-0227">DNA damage</keyword>
<name>A0A5C3NMM9_9APHY</name>
<dbReference type="EC" id="5.6.2.3" evidence="1"/>
<evidence type="ECO:0000256" key="1">
    <source>
        <dbReference type="RuleBase" id="RU363044"/>
    </source>
</evidence>
<dbReference type="GO" id="GO:0005524">
    <property type="term" value="F:ATP binding"/>
    <property type="evidence" value="ECO:0007669"/>
    <property type="project" value="UniProtKB-KW"/>
</dbReference>
<dbReference type="AlphaFoldDB" id="A0A5C3NMM9"/>
<keyword evidence="1" id="KW-0067">ATP-binding</keyword>
<keyword evidence="4" id="KW-1185">Reference proteome</keyword>
<dbReference type="InParanoid" id="A0A5C3NMM9"/>
<feature type="domain" description="DNA helicase Pif1-like DEAD-box helicase" evidence="2">
    <location>
        <begin position="72"/>
        <end position="177"/>
    </location>
</feature>
<dbReference type="SUPFAM" id="SSF52540">
    <property type="entry name" value="P-loop containing nucleoside triphosphate hydrolases"/>
    <property type="match status" value="1"/>
</dbReference>
<comment type="catalytic activity">
    <reaction evidence="1">
        <text>ATP + H2O = ADP + phosphate + H(+)</text>
        <dbReference type="Rhea" id="RHEA:13065"/>
        <dbReference type="ChEBI" id="CHEBI:15377"/>
        <dbReference type="ChEBI" id="CHEBI:15378"/>
        <dbReference type="ChEBI" id="CHEBI:30616"/>
        <dbReference type="ChEBI" id="CHEBI:43474"/>
        <dbReference type="ChEBI" id="CHEBI:456216"/>
        <dbReference type="EC" id="5.6.2.3"/>
    </reaction>
</comment>